<comment type="caution">
    <text evidence="3">The sequence shown here is derived from an EMBL/GenBank/DDBJ whole genome shotgun (WGS) entry which is preliminary data.</text>
</comment>
<keyword evidence="1" id="KW-1188">Viral release from host cell</keyword>
<dbReference type="PANTHER" id="PTHR37813">
    <property type="entry name" value="FELS-2 PROPHAGE PROTEIN"/>
    <property type="match status" value="1"/>
</dbReference>
<protein>
    <submittedName>
        <fullName evidence="3">Phage tail tape measure protein</fullName>
    </submittedName>
</protein>
<dbReference type="Proteomes" id="UP000295626">
    <property type="component" value="Unassembled WGS sequence"/>
</dbReference>
<name>A0ABY2DEP7_9ACTN</name>
<proteinExistence type="predicted"/>
<sequence>MSGYMASLRQAGTATKGFAGEMDRAARAGHLDAVATQAAGMGVGLLAAGGMAVKFGMDFEKQMSSVQAATKASAGDLEQLRDAALQAGADTQYSATEAAQGIEELAKAGVETSAILSGGLKGALDLAAAGGLDVAEAAETAASAMTQFKLSGSDVPHIADLLAAAAGKAQGSVHDMGMALNQAGLVAAQTGLSIEETTGGLAAFASAGLTGSDAGTSFKQMLLMLQAPADSTAELMTDLGISLYDTSGNAKGLAQFAGELR</sequence>
<feature type="domain" description="Phage tail tape measure protein" evidence="2">
    <location>
        <begin position="81"/>
        <end position="261"/>
    </location>
</feature>
<accession>A0ABY2DEP7</accession>
<dbReference type="NCBIfam" id="TIGR01760">
    <property type="entry name" value="tape_meas_TP901"/>
    <property type="match status" value="1"/>
</dbReference>
<feature type="non-terminal residue" evidence="3">
    <location>
        <position position="261"/>
    </location>
</feature>
<evidence type="ECO:0000256" key="1">
    <source>
        <dbReference type="ARBA" id="ARBA00022612"/>
    </source>
</evidence>
<reference evidence="3 4" key="1">
    <citation type="submission" date="2019-02" db="EMBL/GenBank/DDBJ databases">
        <title>Draft genome sequences of novel Actinobacteria.</title>
        <authorList>
            <person name="Sahin N."/>
            <person name="Ay H."/>
            <person name="Saygin H."/>
        </authorList>
    </citation>
    <scope>NUCLEOTIDE SEQUENCE [LARGE SCALE GENOMIC DNA]</scope>
    <source>
        <strain evidence="3 4">JCM 30529</strain>
    </source>
</reference>
<evidence type="ECO:0000313" key="3">
    <source>
        <dbReference type="EMBL" id="TDB81509.1"/>
    </source>
</evidence>
<dbReference type="EMBL" id="SMKE01001045">
    <property type="protein sequence ID" value="TDB81509.1"/>
    <property type="molecule type" value="Genomic_DNA"/>
</dbReference>
<evidence type="ECO:0000259" key="2">
    <source>
        <dbReference type="Pfam" id="PF10145"/>
    </source>
</evidence>
<organism evidence="3 4">
    <name type="scientific">Micromonospora fluostatini</name>
    <dbReference type="NCBI Taxonomy" id="1629071"/>
    <lineage>
        <taxon>Bacteria</taxon>
        <taxon>Bacillati</taxon>
        <taxon>Actinomycetota</taxon>
        <taxon>Actinomycetes</taxon>
        <taxon>Micromonosporales</taxon>
        <taxon>Micromonosporaceae</taxon>
        <taxon>Micromonospora</taxon>
    </lineage>
</organism>
<dbReference type="PANTHER" id="PTHR37813:SF1">
    <property type="entry name" value="FELS-2 PROPHAGE PROTEIN"/>
    <property type="match status" value="1"/>
</dbReference>
<dbReference type="InterPro" id="IPR010090">
    <property type="entry name" value="Phage_tape_meas"/>
</dbReference>
<dbReference type="Pfam" id="PF10145">
    <property type="entry name" value="PhageMin_Tail"/>
    <property type="match status" value="1"/>
</dbReference>
<gene>
    <name evidence="3" type="ORF">E1091_18945</name>
</gene>
<evidence type="ECO:0000313" key="4">
    <source>
        <dbReference type="Proteomes" id="UP000295626"/>
    </source>
</evidence>
<keyword evidence="4" id="KW-1185">Reference proteome</keyword>